<dbReference type="Proteomes" id="UP000807342">
    <property type="component" value="Unassembled WGS sequence"/>
</dbReference>
<name>A0A9P5X3Z9_9AGAR</name>
<feature type="region of interest" description="Disordered" evidence="1">
    <location>
        <begin position="139"/>
        <end position="164"/>
    </location>
</feature>
<dbReference type="AlphaFoldDB" id="A0A9P5X3Z9"/>
<comment type="caution">
    <text evidence="2">The sequence shown here is derived from an EMBL/GenBank/DDBJ whole genome shotgun (WGS) entry which is preliminary data.</text>
</comment>
<feature type="compositionally biased region" description="Polar residues" evidence="1">
    <location>
        <begin position="429"/>
        <end position="442"/>
    </location>
</feature>
<accession>A0A9P5X3Z9</accession>
<evidence type="ECO:0000313" key="3">
    <source>
        <dbReference type="Proteomes" id="UP000807342"/>
    </source>
</evidence>
<gene>
    <name evidence="2" type="ORF">P691DRAFT_807771</name>
</gene>
<dbReference type="EMBL" id="MU151399">
    <property type="protein sequence ID" value="KAF9444154.1"/>
    <property type="molecule type" value="Genomic_DNA"/>
</dbReference>
<feature type="compositionally biased region" description="Acidic residues" evidence="1">
    <location>
        <begin position="376"/>
        <end position="387"/>
    </location>
</feature>
<protein>
    <submittedName>
        <fullName evidence="2">Uncharacterized protein</fullName>
    </submittedName>
</protein>
<feature type="region of interest" description="Disordered" evidence="1">
    <location>
        <begin position="1"/>
        <end position="23"/>
    </location>
</feature>
<evidence type="ECO:0000256" key="1">
    <source>
        <dbReference type="SAM" id="MobiDB-lite"/>
    </source>
</evidence>
<evidence type="ECO:0000313" key="2">
    <source>
        <dbReference type="EMBL" id="KAF9444154.1"/>
    </source>
</evidence>
<proteinExistence type="predicted"/>
<organism evidence="2 3">
    <name type="scientific">Macrolepiota fuliginosa MF-IS2</name>
    <dbReference type="NCBI Taxonomy" id="1400762"/>
    <lineage>
        <taxon>Eukaryota</taxon>
        <taxon>Fungi</taxon>
        <taxon>Dikarya</taxon>
        <taxon>Basidiomycota</taxon>
        <taxon>Agaricomycotina</taxon>
        <taxon>Agaricomycetes</taxon>
        <taxon>Agaricomycetidae</taxon>
        <taxon>Agaricales</taxon>
        <taxon>Agaricineae</taxon>
        <taxon>Agaricaceae</taxon>
        <taxon>Macrolepiota</taxon>
    </lineage>
</organism>
<reference evidence="2" key="1">
    <citation type="submission" date="2020-11" db="EMBL/GenBank/DDBJ databases">
        <authorList>
            <consortium name="DOE Joint Genome Institute"/>
            <person name="Ahrendt S."/>
            <person name="Riley R."/>
            <person name="Andreopoulos W."/>
            <person name="Labutti K."/>
            <person name="Pangilinan J."/>
            <person name="Ruiz-Duenas F.J."/>
            <person name="Barrasa J.M."/>
            <person name="Sanchez-Garcia M."/>
            <person name="Camarero S."/>
            <person name="Miyauchi S."/>
            <person name="Serrano A."/>
            <person name="Linde D."/>
            <person name="Babiker R."/>
            <person name="Drula E."/>
            <person name="Ayuso-Fernandez I."/>
            <person name="Pacheco R."/>
            <person name="Padilla G."/>
            <person name="Ferreira P."/>
            <person name="Barriuso J."/>
            <person name="Kellner H."/>
            <person name="Castanera R."/>
            <person name="Alfaro M."/>
            <person name="Ramirez L."/>
            <person name="Pisabarro A.G."/>
            <person name="Kuo A."/>
            <person name="Tritt A."/>
            <person name="Lipzen A."/>
            <person name="He G."/>
            <person name="Yan M."/>
            <person name="Ng V."/>
            <person name="Cullen D."/>
            <person name="Martin F."/>
            <person name="Rosso M.-N."/>
            <person name="Henrissat B."/>
            <person name="Hibbett D."/>
            <person name="Martinez A.T."/>
            <person name="Grigoriev I.V."/>
        </authorList>
    </citation>
    <scope>NUCLEOTIDE SEQUENCE</scope>
    <source>
        <strain evidence="2">MF-IS2</strain>
    </source>
</reference>
<feature type="compositionally biased region" description="Low complexity" evidence="1">
    <location>
        <begin position="398"/>
        <end position="407"/>
    </location>
</feature>
<sequence length="749" mass="82181">MPHTDIMIPSSAEHTRCRRKSASSGQSLSEDFLHFYASSTDARVSSSSPTRFHSLILHNHDTSSWDSGHTNYFQTNNSYPSPPSTDSHLQSNVPLPPLIPPLTLLDSTLSTFSSSSYFGGILDSPLKMVRGAPRLVALPSPPPTLPTSTSSLPQVENDSCPFSPVSEVDDLFDSRGVSDSRSPSFYIRTPSSQSSCSTLQSPPPLSPVSPAGFTFHFSPSQFGDPPLASNGIVALPIPFGDSDGSYLRDGLTDIPESTSPKRSLSLLSIQPDSSPPYDELYADWILSSMICDSPQPTLQDLEPEDATFPPFPFCLPSHDPDSDGDAADMQAPDDDHEAFTIQQQTPLKDQIQESSYTHVTFPHMRSPSLRGSSLPELDDFGEMDLDLPDFPSKPPSSPSRRSYSALPDLGNAQNDSLPPYPELDRDTSTDIPTLSPFDSPSLTVLGFPGADTDEDLIPLDLAPTKPTSPSLDFRSAPTYTHPLLALDDEPPPSQDSSQRSPSPEPCTMLDMNFLTPQIPEGDEEVKRVCRLLKRTKDKERTAIHMERITEDEEKVTRSMQGASSKLAIDAWNRLVVARRKTKKMRETVREVATLLRLKLAQRGWKIGKDELGNPSLIPLSPPGSSSTAISLEEDTMKVDPQQKSKGPVQNKQRITSPQQLLVKMIMDRHEPRYNPDLRTGILQRKLRSPLASGSVFVRDEDEIDSRDMITDTIANSPLVPEIVMNDVGSSQARELDDLAMNVDLVLGTP</sequence>
<keyword evidence="3" id="KW-1185">Reference proteome</keyword>
<dbReference type="OrthoDB" id="3256408at2759"/>
<feature type="region of interest" description="Disordered" evidence="1">
    <location>
        <begin position="361"/>
        <end position="507"/>
    </location>
</feature>